<protein>
    <submittedName>
        <fullName evidence="1">Uncharacterized protein</fullName>
    </submittedName>
</protein>
<name>A0ABY9JUG2_9BACI</name>
<sequence length="55" mass="5873">MQASNNAGLVLTHPSELQSSTKAYIGQVNSDNFTVLGGPVAIESEIVWQIDSIIQ</sequence>
<accession>A0ABY9JUG2</accession>
<keyword evidence="2" id="KW-1185">Reference proteome</keyword>
<evidence type="ECO:0000313" key="2">
    <source>
        <dbReference type="Proteomes" id="UP001197974"/>
    </source>
</evidence>
<dbReference type="Proteomes" id="UP001197974">
    <property type="component" value="Chromosome"/>
</dbReference>
<gene>
    <name evidence="1" type="ORF">LC087_02145</name>
</gene>
<evidence type="ECO:0000313" key="1">
    <source>
        <dbReference type="EMBL" id="WLR43044.1"/>
    </source>
</evidence>
<dbReference type="RefSeq" id="WP_306019861.1">
    <property type="nucleotide sequence ID" value="NZ_CP129013.1"/>
</dbReference>
<dbReference type="EMBL" id="CP129013">
    <property type="protein sequence ID" value="WLR43044.1"/>
    <property type="molecule type" value="Genomic_DNA"/>
</dbReference>
<reference evidence="1 2" key="1">
    <citation type="submission" date="2023-06" db="EMBL/GenBank/DDBJ databases">
        <title>Five Gram-positive bacteria isolated from mangrove sediments in Shenzhen, Guangdong, China.</title>
        <authorList>
            <person name="Yu S."/>
            <person name="Zheng W."/>
            <person name="Huang Y."/>
        </authorList>
    </citation>
    <scope>NUCLEOTIDE SEQUENCE [LARGE SCALE GENOMIC DNA]</scope>
    <source>
        <strain evidence="1 2">SaN35-3</strain>
    </source>
</reference>
<proteinExistence type="predicted"/>
<organism evidence="1 2">
    <name type="scientific">Bacillus carboniphilus</name>
    <dbReference type="NCBI Taxonomy" id="86663"/>
    <lineage>
        <taxon>Bacteria</taxon>
        <taxon>Bacillati</taxon>
        <taxon>Bacillota</taxon>
        <taxon>Bacilli</taxon>
        <taxon>Bacillales</taxon>
        <taxon>Bacillaceae</taxon>
        <taxon>Bacillus</taxon>
    </lineage>
</organism>